<evidence type="ECO:0000256" key="7">
    <source>
        <dbReference type="ARBA" id="ARBA00022960"/>
    </source>
</evidence>
<evidence type="ECO:0000256" key="6">
    <source>
        <dbReference type="ARBA" id="ARBA00022840"/>
    </source>
</evidence>
<keyword evidence="7" id="KW-0133">Cell shape</keyword>
<feature type="domain" description="ATP-grasp" evidence="11">
    <location>
        <begin position="111"/>
        <end position="320"/>
    </location>
</feature>
<dbReference type="InterPro" id="IPR000291">
    <property type="entry name" value="D-Ala_lig_Van_CS"/>
</dbReference>
<evidence type="ECO:0000256" key="4">
    <source>
        <dbReference type="ARBA" id="ARBA00022598"/>
    </source>
</evidence>
<dbReference type="GO" id="GO:0005737">
    <property type="term" value="C:cytoplasm"/>
    <property type="evidence" value="ECO:0007669"/>
    <property type="project" value="UniProtKB-SubCell"/>
</dbReference>
<dbReference type="EMBL" id="CP059066">
    <property type="protein sequence ID" value="QSQ09701.1"/>
    <property type="molecule type" value="Genomic_DNA"/>
</dbReference>
<comment type="subcellular location">
    <subcellularLocation>
        <location evidence="1">Cytoplasm</location>
    </subcellularLocation>
</comment>
<keyword evidence="8" id="KW-0573">Peptidoglycan synthesis</keyword>
<evidence type="ECO:0000256" key="1">
    <source>
        <dbReference type="ARBA" id="ARBA00004496"/>
    </source>
</evidence>
<dbReference type="GO" id="GO:0005524">
    <property type="term" value="F:ATP binding"/>
    <property type="evidence" value="ECO:0007669"/>
    <property type="project" value="UniProtKB-UniRule"/>
</dbReference>
<evidence type="ECO:0000259" key="11">
    <source>
        <dbReference type="PROSITE" id="PS50975"/>
    </source>
</evidence>
<evidence type="ECO:0000256" key="2">
    <source>
        <dbReference type="ARBA" id="ARBA00010871"/>
    </source>
</evidence>
<accession>A0A8A0RMR6</accession>
<keyword evidence="13" id="KW-1185">Reference proteome</keyword>
<dbReference type="AlphaFoldDB" id="A0A8A0RMR6"/>
<dbReference type="GO" id="GO:0009252">
    <property type="term" value="P:peptidoglycan biosynthetic process"/>
    <property type="evidence" value="ECO:0007669"/>
    <property type="project" value="UniProtKB-KW"/>
</dbReference>
<proteinExistence type="inferred from homology"/>
<gene>
    <name evidence="12" type="primary">ddl_2</name>
    <name evidence="12" type="ORF">H0A61_02080</name>
</gene>
<dbReference type="Pfam" id="PF07478">
    <property type="entry name" value="Dala_Dala_lig_C"/>
    <property type="match status" value="1"/>
</dbReference>
<evidence type="ECO:0000256" key="5">
    <source>
        <dbReference type="ARBA" id="ARBA00022741"/>
    </source>
</evidence>
<evidence type="ECO:0000256" key="3">
    <source>
        <dbReference type="ARBA" id="ARBA00022490"/>
    </source>
</evidence>
<dbReference type="InterPro" id="IPR013815">
    <property type="entry name" value="ATP_grasp_subdomain_1"/>
</dbReference>
<protein>
    <submittedName>
        <fullName evidence="12">D-alanine--D-alanine ligase</fullName>
        <ecNumber evidence="12">6.3.2.4</ecNumber>
    </submittedName>
</protein>
<dbReference type="InterPro" id="IPR011095">
    <property type="entry name" value="Dala_Dala_lig_C"/>
</dbReference>
<organism evidence="12 13">
    <name type="scientific">Koleobacter methoxysyntrophicus</name>
    <dbReference type="NCBI Taxonomy" id="2751313"/>
    <lineage>
        <taxon>Bacteria</taxon>
        <taxon>Bacillati</taxon>
        <taxon>Bacillota</taxon>
        <taxon>Clostridia</taxon>
        <taxon>Koleobacterales</taxon>
        <taxon>Koleobacteraceae</taxon>
        <taxon>Koleobacter</taxon>
    </lineage>
</organism>
<evidence type="ECO:0000256" key="8">
    <source>
        <dbReference type="ARBA" id="ARBA00022984"/>
    </source>
</evidence>
<dbReference type="SUPFAM" id="SSF56059">
    <property type="entry name" value="Glutathione synthetase ATP-binding domain-like"/>
    <property type="match status" value="1"/>
</dbReference>
<dbReference type="Proteomes" id="UP000662904">
    <property type="component" value="Chromosome"/>
</dbReference>
<dbReference type="GO" id="GO:0071555">
    <property type="term" value="P:cell wall organization"/>
    <property type="evidence" value="ECO:0007669"/>
    <property type="project" value="UniProtKB-KW"/>
</dbReference>
<sequence>MYNIGLTYNLRKGVNNAVEDEEAELDDWQTVEDIKKAIESLGCNVILLEATGDIIYEIPKYKIDIVFNFAEGLKGRGREAQIPALLNLLKIPFTGSDETTLGVALDKALAKKIVSYSGIKTPKFQLFFSPNEKLKKTLKFPLIVKPNAEGSSKGISDTAIAENEKELKELIERNIKNYNQSALVEEFIKGREFTIGLIGNRDSLEILPIMEIIFKNTPTKYNFYSYKVKKESSKFIKYVCPAKLLPQEERKIKRFGQRIFNALQCQDVARIDLRLSEEDNEPYFLEINPLPGLVKGYSDLPLIAESIGISYEELIKKILNAALKRYNMKEIC</sequence>
<dbReference type="SUPFAM" id="SSF52440">
    <property type="entry name" value="PreATP-grasp domain"/>
    <property type="match status" value="1"/>
</dbReference>
<name>A0A8A0RMR6_9FIRM</name>
<dbReference type="Gene3D" id="3.30.1490.20">
    <property type="entry name" value="ATP-grasp fold, A domain"/>
    <property type="match status" value="1"/>
</dbReference>
<keyword evidence="9" id="KW-0961">Cell wall biogenesis/degradation</keyword>
<dbReference type="GO" id="GO:0046872">
    <property type="term" value="F:metal ion binding"/>
    <property type="evidence" value="ECO:0007669"/>
    <property type="project" value="InterPro"/>
</dbReference>
<dbReference type="InterPro" id="IPR011761">
    <property type="entry name" value="ATP-grasp"/>
</dbReference>
<dbReference type="RefSeq" id="WP_206707041.1">
    <property type="nucleotide sequence ID" value="NZ_CP059066.1"/>
</dbReference>
<keyword evidence="4 12" id="KW-0436">Ligase</keyword>
<comment type="similarity">
    <text evidence="2">Belongs to the D-alanine--D-alanine ligase family.</text>
</comment>
<evidence type="ECO:0000313" key="13">
    <source>
        <dbReference type="Proteomes" id="UP000662904"/>
    </source>
</evidence>
<dbReference type="GO" id="GO:0008360">
    <property type="term" value="P:regulation of cell shape"/>
    <property type="evidence" value="ECO:0007669"/>
    <property type="project" value="UniProtKB-KW"/>
</dbReference>
<dbReference type="PROSITE" id="PS50975">
    <property type="entry name" value="ATP_GRASP"/>
    <property type="match status" value="1"/>
</dbReference>
<dbReference type="PROSITE" id="PS00844">
    <property type="entry name" value="DALA_DALA_LIGASE_2"/>
    <property type="match status" value="1"/>
</dbReference>
<reference evidence="12" key="1">
    <citation type="submission" date="2020-07" db="EMBL/GenBank/DDBJ databases">
        <title>Koleobacter methoxysyntrophicus gen. nov., sp. nov., a novel anaerobic bacterium isolated from deep subsurface oil field and proposal of Koleobacterales ord. nov. in the phylum Firmicutes.</title>
        <authorList>
            <person name="Sakamoto S."/>
            <person name="Tamaki H."/>
        </authorList>
    </citation>
    <scope>NUCLEOTIDE SEQUENCE</scope>
    <source>
        <strain evidence="12">NRmbB1</strain>
    </source>
</reference>
<keyword evidence="6 10" id="KW-0067">ATP-binding</keyword>
<dbReference type="PANTHER" id="PTHR23132:SF23">
    <property type="entry name" value="D-ALANINE--D-ALANINE LIGASE B"/>
    <property type="match status" value="1"/>
</dbReference>
<evidence type="ECO:0000256" key="9">
    <source>
        <dbReference type="ARBA" id="ARBA00023316"/>
    </source>
</evidence>
<dbReference type="InterPro" id="IPR016185">
    <property type="entry name" value="PreATP-grasp_dom_sf"/>
</dbReference>
<dbReference type="Gene3D" id="3.30.470.20">
    <property type="entry name" value="ATP-grasp fold, B domain"/>
    <property type="match status" value="1"/>
</dbReference>
<dbReference type="EC" id="6.3.2.4" evidence="12"/>
<dbReference type="GO" id="GO:0008716">
    <property type="term" value="F:D-alanine-D-alanine ligase activity"/>
    <property type="evidence" value="ECO:0007669"/>
    <property type="project" value="UniProtKB-EC"/>
</dbReference>
<evidence type="ECO:0000313" key="12">
    <source>
        <dbReference type="EMBL" id="QSQ09701.1"/>
    </source>
</evidence>
<evidence type="ECO:0000256" key="10">
    <source>
        <dbReference type="PROSITE-ProRule" id="PRU00409"/>
    </source>
</evidence>
<keyword evidence="5 10" id="KW-0547">Nucleotide-binding</keyword>
<dbReference type="KEGG" id="kme:H0A61_02080"/>
<keyword evidence="3" id="KW-0963">Cytoplasm</keyword>
<dbReference type="Gene3D" id="3.40.50.20">
    <property type="match status" value="1"/>
</dbReference>
<dbReference type="PANTHER" id="PTHR23132">
    <property type="entry name" value="D-ALANINE--D-ALANINE LIGASE"/>
    <property type="match status" value="1"/>
</dbReference>